<protein>
    <submittedName>
        <fullName evidence="5">4'-phosphopantetheinyl transferase superfamily protein</fullName>
    </submittedName>
</protein>
<dbReference type="Gene3D" id="3.90.470.20">
    <property type="entry name" value="4'-phosphopantetheinyl transferase domain"/>
    <property type="match status" value="1"/>
</dbReference>
<dbReference type="EMBL" id="CP109083">
    <property type="protein sequence ID" value="WSB09995.1"/>
    <property type="molecule type" value="Genomic_DNA"/>
</dbReference>
<evidence type="ECO:0000313" key="5">
    <source>
        <dbReference type="EMBL" id="WSB09995.1"/>
    </source>
</evidence>
<feature type="region of interest" description="Disordered" evidence="3">
    <location>
        <begin position="268"/>
        <end position="318"/>
    </location>
</feature>
<accession>A0ABZ1F0S0</accession>
<name>A0ABZ1F0S0_9ACTN</name>
<feature type="domain" description="4'-phosphopantetheinyl transferase" evidence="4">
    <location>
        <begin position="127"/>
        <end position="189"/>
    </location>
</feature>
<dbReference type="SUPFAM" id="SSF56214">
    <property type="entry name" value="4'-phosphopantetheinyl transferase"/>
    <property type="match status" value="2"/>
</dbReference>
<dbReference type="InterPro" id="IPR008278">
    <property type="entry name" value="4-PPantetheinyl_Trfase_dom"/>
</dbReference>
<organism evidence="5 6">
    <name type="scientific">Streptomyces cyaneofuscatus</name>
    <dbReference type="NCBI Taxonomy" id="66883"/>
    <lineage>
        <taxon>Bacteria</taxon>
        <taxon>Bacillati</taxon>
        <taxon>Actinomycetota</taxon>
        <taxon>Actinomycetes</taxon>
        <taxon>Kitasatosporales</taxon>
        <taxon>Streptomycetaceae</taxon>
        <taxon>Streptomyces</taxon>
    </lineage>
</organism>
<comment type="similarity">
    <text evidence="1">Belongs to the P-Pant transferase superfamily. Gsp/Sfp/HetI/AcpT family.</text>
</comment>
<keyword evidence="6" id="KW-1185">Reference proteome</keyword>
<dbReference type="InterPro" id="IPR050559">
    <property type="entry name" value="P-Pant_transferase_sf"/>
</dbReference>
<evidence type="ECO:0000256" key="2">
    <source>
        <dbReference type="ARBA" id="ARBA00022679"/>
    </source>
</evidence>
<dbReference type="Pfam" id="PF01648">
    <property type="entry name" value="ACPS"/>
    <property type="match status" value="1"/>
</dbReference>
<dbReference type="RefSeq" id="WP_326703832.1">
    <property type="nucleotide sequence ID" value="NZ_CP108861.1"/>
</dbReference>
<evidence type="ECO:0000256" key="3">
    <source>
        <dbReference type="SAM" id="MobiDB-lite"/>
    </source>
</evidence>
<reference evidence="5 6" key="1">
    <citation type="submission" date="2022-10" db="EMBL/GenBank/DDBJ databases">
        <title>The complete genomes of actinobacterial strains from the NBC collection.</title>
        <authorList>
            <person name="Joergensen T.S."/>
            <person name="Alvarez Arevalo M."/>
            <person name="Sterndorff E.B."/>
            <person name="Faurdal D."/>
            <person name="Vuksanovic O."/>
            <person name="Mourched A.-S."/>
            <person name="Charusanti P."/>
            <person name="Shaw S."/>
            <person name="Blin K."/>
            <person name="Weber T."/>
        </authorList>
    </citation>
    <scope>NUCLEOTIDE SEQUENCE [LARGE SCALE GENOMIC DNA]</scope>
    <source>
        <strain evidence="5 6">NBC 01792</strain>
    </source>
</reference>
<evidence type="ECO:0000259" key="4">
    <source>
        <dbReference type="Pfam" id="PF01648"/>
    </source>
</evidence>
<dbReference type="Proteomes" id="UP001356428">
    <property type="component" value="Chromosome"/>
</dbReference>
<feature type="compositionally biased region" description="Basic and acidic residues" evidence="3">
    <location>
        <begin position="285"/>
        <end position="308"/>
    </location>
</feature>
<sequence length="318" mass="33323">MTYPRDLPVGPRLEVPADDVHLWALDTPGGTRVPAAAAAELAPAERRRAAAFVRPAGRLLYVRAHLALRRLLSAYTGIAPALLELRRDACPRCAGPHGRPVLADPPGLHFSLSHSHGLALIGIARTPVGVDVQRVPTARTVELCLPVLRPREQRELLDLPAAARPRAFGELWTRKEALLKGIGTGLSHGVGAAPYLGTHHASGRSAGARGWSVADLPGCPDHAAAVALAATGPGTGRAVLREVPHAFLHLPGRQAAELLGGVEPALRTAVPAPGRPAGPAGPDQARPDHDDRGRHGRGHDDRQVRRTAPDQGGSPTGP</sequence>
<evidence type="ECO:0000256" key="1">
    <source>
        <dbReference type="ARBA" id="ARBA00010990"/>
    </source>
</evidence>
<keyword evidence="2 5" id="KW-0808">Transferase</keyword>
<dbReference type="PANTHER" id="PTHR12215">
    <property type="entry name" value="PHOSPHOPANTETHEINE TRANSFERASE"/>
    <property type="match status" value="1"/>
</dbReference>
<proteinExistence type="inferred from homology"/>
<dbReference type="InterPro" id="IPR037143">
    <property type="entry name" value="4-PPantetheinyl_Trfase_dom_sf"/>
</dbReference>
<evidence type="ECO:0000313" key="6">
    <source>
        <dbReference type="Proteomes" id="UP001356428"/>
    </source>
</evidence>
<dbReference type="PANTHER" id="PTHR12215:SF10">
    <property type="entry name" value="L-AMINOADIPATE-SEMIALDEHYDE DEHYDROGENASE-PHOSPHOPANTETHEINYL TRANSFERASE"/>
    <property type="match status" value="1"/>
</dbReference>
<feature type="compositionally biased region" description="Low complexity" evidence="3">
    <location>
        <begin position="271"/>
        <end position="284"/>
    </location>
</feature>
<dbReference type="GO" id="GO:0016740">
    <property type="term" value="F:transferase activity"/>
    <property type="evidence" value="ECO:0007669"/>
    <property type="project" value="UniProtKB-KW"/>
</dbReference>
<gene>
    <name evidence="5" type="ORF">OG849_23540</name>
</gene>